<name>A0A9W7WI34_TRIRA</name>
<evidence type="ECO:0000259" key="2">
    <source>
        <dbReference type="Pfam" id="PF21109"/>
    </source>
</evidence>
<dbReference type="InterPro" id="IPR048997">
    <property type="entry name" value="Stonustoxin-like_helical"/>
</dbReference>
<feature type="domain" description="SNTX thioredoxin-like" evidence="1">
    <location>
        <begin position="452"/>
        <end position="567"/>
    </location>
</feature>
<evidence type="ECO:0000313" key="3">
    <source>
        <dbReference type="EMBL" id="KAI7799875.1"/>
    </source>
</evidence>
<protein>
    <submittedName>
        <fullName evidence="3">Verrucotoxin subunit beta-like</fullName>
    </submittedName>
</protein>
<dbReference type="AlphaFoldDB" id="A0A9W7WI34"/>
<dbReference type="InterPro" id="IPR040581">
    <property type="entry name" value="Thioredoxin_11"/>
</dbReference>
<keyword evidence="4" id="KW-1185">Reference proteome</keyword>
<dbReference type="InterPro" id="IPR052090">
    <property type="entry name" value="Cytolytic_pore-forming_toxin"/>
</dbReference>
<dbReference type="PANTHER" id="PTHR31594">
    <property type="entry name" value="AIG1-TYPE G DOMAIN-CONTAINING PROTEIN"/>
    <property type="match status" value="1"/>
</dbReference>
<evidence type="ECO:0000313" key="4">
    <source>
        <dbReference type="Proteomes" id="UP001059041"/>
    </source>
</evidence>
<comment type="caution">
    <text evidence="3">The sequence shown here is derived from an EMBL/GenBank/DDBJ whole genome shotgun (WGS) entry which is preliminary data.</text>
</comment>
<gene>
    <name evidence="3" type="ORF">IRJ41_013725</name>
</gene>
<dbReference type="PANTHER" id="PTHR31594:SF11">
    <property type="entry name" value="NEOVERRUCOTOXIN SUBUNIT ALPHA-LIKE ISOFORM X1-RELATED"/>
    <property type="match status" value="1"/>
</dbReference>
<dbReference type="EMBL" id="JAFHDT010000015">
    <property type="protein sequence ID" value="KAI7799875.1"/>
    <property type="molecule type" value="Genomic_DNA"/>
</dbReference>
<dbReference type="Pfam" id="PF18078">
    <property type="entry name" value="Thioredoxin_11"/>
    <property type="match status" value="1"/>
</dbReference>
<organism evidence="3 4">
    <name type="scientific">Triplophysa rosa</name>
    <name type="common">Cave loach</name>
    <dbReference type="NCBI Taxonomy" id="992332"/>
    <lineage>
        <taxon>Eukaryota</taxon>
        <taxon>Metazoa</taxon>
        <taxon>Chordata</taxon>
        <taxon>Craniata</taxon>
        <taxon>Vertebrata</taxon>
        <taxon>Euteleostomi</taxon>
        <taxon>Actinopterygii</taxon>
        <taxon>Neopterygii</taxon>
        <taxon>Teleostei</taxon>
        <taxon>Ostariophysi</taxon>
        <taxon>Cypriniformes</taxon>
        <taxon>Nemacheilidae</taxon>
        <taxon>Triplophysa</taxon>
    </lineage>
</organism>
<feature type="domain" description="Stonustoxin-like helical" evidence="2">
    <location>
        <begin position="341"/>
        <end position="434"/>
    </location>
</feature>
<evidence type="ECO:0000259" key="1">
    <source>
        <dbReference type="Pfam" id="PF18078"/>
    </source>
</evidence>
<proteinExistence type="predicted"/>
<dbReference type="Proteomes" id="UP001059041">
    <property type="component" value="Linkage Group LG15"/>
</dbReference>
<sequence length="587" mass="66241">MAGSEGLSPGAGPREEDWLCWFACLAMQVVLEPELASKGAGGCWEAEAAWELEGLRAAESRRGRIWLIASQIEVAALGRPLFPGMLYDCRKDSFIPGVTLWDKSSVSEDLDSRPQAHTDLKFISSDSLFNKFNHLDVRGSLKTSFLGGLVEVGGSAKYLRNTKSSNQQSRVTMFYSETTRFEQLTMSHLSKITYPEVFDQKSATHVITAVLYGAQALMVFDRTFSEDENKQKIEVELNALVNKIPKLSAEVNADSKMTSDEKKTANKISCTFHGDVRLEQNPTTYMEALNLYKRLPALLKENPQNAVPIKVWLHPLHLLNATAARLEREISINLAFTTENIIERLEEAERTCNDLLGHTLVNSFKDIKERLRSFHESFSIYKANLLNAVRRVLPAIRGGEMEEKSLEDILKIHTSSPFNNDKLNQWLNDAKSELDILNSATKTLEGIRIVGSDSLNTALVNPDYVGVLCLTFTSLKYKDPYLSAFKEFLIPDRFKEPYDEQNTVSVASSEKWFEKSDLIEMFKSNAHIFKHISGPFQRNNVLTIISDVFDRNNPGSSIYMYAQGQIEKDVGKPFRLINNAYLNAHQR</sequence>
<accession>A0A9W7WI34</accession>
<reference evidence="3" key="1">
    <citation type="submission" date="2021-02" db="EMBL/GenBank/DDBJ databases">
        <title>Comparative genomics reveals that relaxation of natural selection precedes convergent phenotypic evolution of cavefish.</title>
        <authorList>
            <person name="Peng Z."/>
        </authorList>
    </citation>
    <scope>NUCLEOTIDE SEQUENCE</scope>
    <source>
        <tissue evidence="3">Muscle</tissue>
    </source>
</reference>
<dbReference type="Pfam" id="PF21109">
    <property type="entry name" value="Stonustoxin_helical"/>
    <property type="match status" value="1"/>
</dbReference>